<organism evidence="8 9">
    <name type="scientific">Paenibacillus oenotherae</name>
    <dbReference type="NCBI Taxonomy" id="1435645"/>
    <lineage>
        <taxon>Bacteria</taxon>
        <taxon>Bacillati</taxon>
        <taxon>Bacillota</taxon>
        <taxon>Bacilli</taxon>
        <taxon>Bacillales</taxon>
        <taxon>Paenibacillaceae</taxon>
        <taxon>Paenibacillus</taxon>
    </lineage>
</organism>
<feature type="site" description="Transition state stabilizer" evidence="7">
    <location>
        <position position="17"/>
    </location>
</feature>
<evidence type="ECO:0000256" key="4">
    <source>
        <dbReference type="ARBA" id="ARBA00011193"/>
    </source>
</evidence>
<reference evidence="8 9" key="1">
    <citation type="submission" date="2021-07" db="EMBL/GenBank/DDBJ databases">
        <title>Paenibacillus radiodurans sp. nov., isolated from the southeastern edge of Tengger Desert.</title>
        <authorList>
            <person name="Zhang G."/>
        </authorList>
    </citation>
    <scope>NUCLEOTIDE SEQUENCE [LARGE SCALE GENOMIC DNA]</scope>
    <source>
        <strain evidence="8 9">DT7-4</strain>
    </source>
</reference>
<comment type="catalytic activity">
    <reaction evidence="1 7">
        <text>3-dehydroquinate = 3-dehydroshikimate + H2O</text>
        <dbReference type="Rhea" id="RHEA:21096"/>
        <dbReference type="ChEBI" id="CHEBI:15377"/>
        <dbReference type="ChEBI" id="CHEBI:16630"/>
        <dbReference type="ChEBI" id="CHEBI:32364"/>
        <dbReference type="EC" id="4.2.1.10"/>
    </reaction>
</comment>
<dbReference type="EMBL" id="JAHZIJ010000013">
    <property type="protein sequence ID" value="MBW7476502.1"/>
    <property type="molecule type" value="Genomic_DNA"/>
</dbReference>
<evidence type="ECO:0000313" key="8">
    <source>
        <dbReference type="EMBL" id="MBW7476502.1"/>
    </source>
</evidence>
<gene>
    <name evidence="7" type="primary">aroQ</name>
    <name evidence="8" type="ORF">K0T92_17345</name>
</gene>
<comment type="caution">
    <text evidence="8">The sequence shown here is derived from an EMBL/GenBank/DDBJ whole genome shotgun (WGS) entry which is preliminary data.</text>
</comment>
<evidence type="ECO:0000256" key="2">
    <source>
        <dbReference type="ARBA" id="ARBA00004902"/>
    </source>
</evidence>
<comment type="function">
    <text evidence="7">Catalyzes a trans-dehydration via an enolate intermediate.</text>
</comment>
<keyword evidence="6 7" id="KW-0456">Lyase</keyword>
<comment type="pathway">
    <text evidence="2 7">Metabolic intermediate biosynthesis; chorismate biosynthesis; chorismate from D-erythrose 4-phosphate and phosphoenolpyruvate: step 3/7.</text>
</comment>
<dbReference type="InterPro" id="IPR036441">
    <property type="entry name" value="DHquinase_II_sf"/>
</dbReference>
<dbReference type="SUPFAM" id="SSF52304">
    <property type="entry name" value="Type II 3-dehydroquinate dehydratase"/>
    <property type="match status" value="1"/>
</dbReference>
<feature type="binding site" evidence="7">
    <location>
        <begin position="99"/>
        <end position="100"/>
    </location>
    <ligand>
        <name>substrate</name>
    </ligand>
</feature>
<sequence length="140" mass="15482">MRVLLINGPNMNFLGIREPEIYGSRTLEEVERDLTAWSSRNGIELECFQSNSEGDIVGKIHKGYGTTDGLVINPASLSQSYPIREAIVACGMRAVEIHMSNIYSREDWHSVSVLSPVVIGMITGFGEYGYRLAIQALACK</sequence>
<dbReference type="RefSeq" id="WP_219873739.1">
    <property type="nucleotide sequence ID" value="NZ_JAHZIJ010000013.1"/>
</dbReference>
<proteinExistence type="inferred from homology"/>
<dbReference type="EC" id="4.2.1.10" evidence="5 7"/>
<evidence type="ECO:0000256" key="6">
    <source>
        <dbReference type="ARBA" id="ARBA00023239"/>
    </source>
</evidence>
<dbReference type="Gene3D" id="3.40.50.9100">
    <property type="entry name" value="Dehydroquinase, class II"/>
    <property type="match status" value="1"/>
</dbReference>
<dbReference type="NCBIfam" id="NF003805">
    <property type="entry name" value="PRK05395.1-2"/>
    <property type="match status" value="1"/>
</dbReference>
<dbReference type="HAMAP" id="MF_00169">
    <property type="entry name" value="AroQ"/>
    <property type="match status" value="1"/>
</dbReference>
<dbReference type="PANTHER" id="PTHR21272:SF3">
    <property type="entry name" value="CATABOLIC 3-DEHYDROQUINASE"/>
    <property type="match status" value="1"/>
</dbReference>
<dbReference type="Pfam" id="PF01220">
    <property type="entry name" value="DHquinase_II"/>
    <property type="match status" value="1"/>
</dbReference>
<dbReference type="PIRSF" id="PIRSF001399">
    <property type="entry name" value="DHquinase_II"/>
    <property type="match status" value="1"/>
</dbReference>
<keyword evidence="9" id="KW-1185">Reference proteome</keyword>
<comment type="subunit">
    <text evidence="4 7">Homododecamer.</text>
</comment>
<feature type="active site" description="Proton donor" evidence="7">
    <location>
        <position position="98"/>
    </location>
</feature>
<accession>A0ABS7DAI2</accession>
<feature type="active site" description="Proton acceptor" evidence="7">
    <location>
        <position position="22"/>
    </location>
</feature>
<feature type="binding site" evidence="7">
    <location>
        <position position="73"/>
    </location>
    <ligand>
        <name>substrate</name>
    </ligand>
</feature>
<keyword evidence="7" id="KW-0057">Aromatic amino acid biosynthesis</keyword>
<comment type="caution">
    <text evidence="7">Lacks conserved residue(s) required for the propagation of feature annotation.</text>
</comment>
<protein>
    <recommendedName>
        <fullName evidence="5 7">3-dehydroquinate dehydratase</fullName>
        <shortName evidence="7">3-dehydroquinase</shortName>
        <ecNumber evidence="5 7">4.2.1.10</ecNumber>
    </recommendedName>
    <alternativeName>
        <fullName evidence="7">Type II DHQase</fullName>
    </alternativeName>
</protein>
<evidence type="ECO:0000256" key="3">
    <source>
        <dbReference type="ARBA" id="ARBA00011037"/>
    </source>
</evidence>
<evidence type="ECO:0000256" key="1">
    <source>
        <dbReference type="ARBA" id="ARBA00001864"/>
    </source>
</evidence>
<evidence type="ECO:0000313" key="9">
    <source>
        <dbReference type="Proteomes" id="UP000812277"/>
    </source>
</evidence>
<evidence type="ECO:0000256" key="7">
    <source>
        <dbReference type="HAMAP-Rule" id="MF_00169"/>
    </source>
</evidence>
<name>A0ABS7DAI2_9BACL</name>
<dbReference type="PANTHER" id="PTHR21272">
    <property type="entry name" value="CATABOLIC 3-DEHYDROQUINASE"/>
    <property type="match status" value="1"/>
</dbReference>
<dbReference type="Proteomes" id="UP000812277">
    <property type="component" value="Unassembled WGS sequence"/>
</dbReference>
<dbReference type="InterPro" id="IPR001874">
    <property type="entry name" value="DHquinase_II"/>
</dbReference>
<evidence type="ECO:0000256" key="5">
    <source>
        <dbReference type="ARBA" id="ARBA00012060"/>
    </source>
</evidence>
<keyword evidence="7" id="KW-0028">Amino-acid biosynthesis</keyword>
<dbReference type="NCBIfam" id="NF003807">
    <property type="entry name" value="PRK05395.1-4"/>
    <property type="match status" value="1"/>
</dbReference>
<dbReference type="CDD" id="cd00466">
    <property type="entry name" value="DHQase_II"/>
    <property type="match status" value="1"/>
</dbReference>
<comment type="similarity">
    <text evidence="3 7">Belongs to the type-II 3-dehydroquinase family.</text>
</comment>